<dbReference type="SUPFAM" id="SSF53474">
    <property type="entry name" value="alpha/beta-Hydrolases"/>
    <property type="match status" value="1"/>
</dbReference>
<protein>
    <submittedName>
        <fullName evidence="2">Alpha/beta hydrolase</fullName>
    </submittedName>
</protein>
<dbReference type="Proteomes" id="UP001526201">
    <property type="component" value="Unassembled WGS sequence"/>
</dbReference>
<dbReference type="InterPro" id="IPR050266">
    <property type="entry name" value="AB_hydrolase_sf"/>
</dbReference>
<gene>
    <name evidence="2" type="ORF">H7J73_15895</name>
</gene>
<organism evidence="2 3">
    <name type="scientific">Mycolicibacterium komossense</name>
    <dbReference type="NCBI Taxonomy" id="1779"/>
    <lineage>
        <taxon>Bacteria</taxon>
        <taxon>Bacillati</taxon>
        <taxon>Actinomycetota</taxon>
        <taxon>Actinomycetes</taxon>
        <taxon>Mycobacteriales</taxon>
        <taxon>Mycobacteriaceae</taxon>
        <taxon>Mycolicibacterium</taxon>
    </lineage>
</organism>
<proteinExistence type="predicted"/>
<keyword evidence="3" id="KW-1185">Reference proteome</keyword>
<dbReference type="Pfam" id="PF12697">
    <property type="entry name" value="Abhydrolase_6"/>
    <property type="match status" value="1"/>
</dbReference>
<dbReference type="InterPro" id="IPR000073">
    <property type="entry name" value="AB_hydrolase_1"/>
</dbReference>
<dbReference type="PANTHER" id="PTHR43798">
    <property type="entry name" value="MONOACYLGLYCEROL LIPASE"/>
    <property type="match status" value="1"/>
</dbReference>
<feature type="domain" description="AB hydrolase-1" evidence="1">
    <location>
        <begin position="14"/>
        <end position="237"/>
    </location>
</feature>
<evidence type="ECO:0000259" key="1">
    <source>
        <dbReference type="Pfam" id="PF12697"/>
    </source>
</evidence>
<keyword evidence="2" id="KW-0378">Hydrolase</keyword>
<evidence type="ECO:0000313" key="2">
    <source>
        <dbReference type="EMBL" id="MCV7227515.1"/>
    </source>
</evidence>
<evidence type="ECO:0000313" key="3">
    <source>
        <dbReference type="Proteomes" id="UP001526201"/>
    </source>
</evidence>
<dbReference type="EMBL" id="JACKTY010000029">
    <property type="protein sequence ID" value="MCV7227515.1"/>
    <property type="molecule type" value="Genomic_DNA"/>
</dbReference>
<dbReference type="Gene3D" id="3.40.50.1820">
    <property type="entry name" value="alpha/beta hydrolase"/>
    <property type="match status" value="1"/>
</dbReference>
<sequence>MYIETFGRADDRPVLLLHGGGVGGWMWNPTVGHMTTGARFIVPDLPGHDHSADQTYQSHDQTVSELIYLIEKEATTQVAVVGFSLGAQLAVLLASRRPDLVERVAVVSAQAKPSRAPALTLALLAATANLAKHHWFAKQQAKALFVPAGLMTEYLRTSSNLSKETLLAAVGENMRFSPPPEWPYFPGMSLILAGERERDVMQVSAQLLHNALRGSRLAIIDGCGHGIPLQRPRWFAERICAWLREPPV</sequence>
<reference evidence="2 3" key="1">
    <citation type="journal article" date="2022" name="BMC Genomics">
        <title>Comparative genome analysis of mycobacteria focusing on tRNA and non-coding RNA.</title>
        <authorList>
            <person name="Behra P.R.K."/>
            <person name="Pettersson B.M.F."/>
            <person name="Ramesh M."/>
            <person name="Das S."/>
            <person name="Dasgupta S."/>
            <person name="Kirsebom L.A."/>
        </authorList>
    </citation>
    <scope>NUCLEOTIDE SEQUENCE [LARGE SCALE GENOMIC DNA]</scope>
    <source>
        <strain evidence="2 3">DSM 44078</strain>
    </source>
</reference>
<dbReference type="InterPro" id="IPR029058">
    <property type="entry name" value="AB_hydrolase_fold"/>
</dbReference>
<dbReference type="GO" id="GO:0016787">
    <property type="term" value="F:hydrolase activity"/>
    <property type="evidence" value="ECO:0007669"/>
    <property type="project" value="UniProtKB-KW"/>
</dbReference>
<name>A0ABT3CDG8_9MYCO</name>
<accession>A0ABT3CDG8</accession>
<comment type="caution">
    <text evidence="2">The sequence shown here is derived from an EMBL/GenBank/DDBJ whole genome shotgun (WGS) entry which is preliminary data.</text>
</comment>